<keyword evidence="2" id="KW-1185">Reference proteome</keyword>
<evidence type="ECO:0000313" key="2">
    <source>
        <dbReference type="Proteomes" id="UP000664534"/>
    </source>
</evidence>
<dbReference type="EMBL" id="CAJPDT010000050">
    <property type="protein sequence ID" value="CAF9928637.1"/>
    <property type="molecule type" value="Genomic_DNA"/>
</dbReference>
<dbReference type="Proteomes" id="UP000664534">
    <property type="component" value="Unassembled WGS sequence"/>
</dbReference>
<accession>A0A8H3FT64</accession>
<dbReference type="OrthoDB" id="6486656at2759"/>
<evidence type="ECO:0008006" key="3">
    <source>
        <dbReference type="Google" id="ProtNLM"/>
    </source>
</evidence>
<proteinExistence type="predicted"/>
<organism evidence="1 2">
    <name type="scientific">Imshaugia aleurites</name>
    <dbReference type="NCBI Taxonomy" id="172621"/>
    <lineage>
        <taxon>Eukaryota</taxon>
        <taxon>Fungi</taxon>
        <taxon>Dikarya</taxon>
        <taxon>Ascomycota</taxon>
        <taxon>Pezizomycotina</taxon>
        <taxon>Lecanoromycetes</taxon>
        <taxon>OSLEUM clade</taxon>
        <taxon>Lecanoromycetidae</taxon>
        <taxon>Lecanorales</taxon>
        <taxon>Lecanorineae</taxon>
        <taxon>Parmeliaceae</taxon>
        <taxon>Imshaugia</taxon>
    </lineage>
</organism>
<dbReference type="Pfam" id="PF19086">
    <property type="entry name" value="Terpene_syn_C_2"/>
    <property type="match status" value="1"/>
</dbReference>
<dbReference type="AlphaFoldDB" id="A0A8H3FT64"/>
<reference evidence="1" key="1">
    <citation type="submission" date="2021-03" db="EMBL/GenBank/DDBJ databases">
        <authorList>
            <person name="Tagirdzhanova G."/>
        </authorList>
    </citation>
    <scope>NUCLEOTIDE SEQUENCE</scope>
</reference>
<evidence type="ECO:0000313" key="1">
    <source>
        <dbReference type="EMBL" id="CAF9928637.1"/>
    </source>
</evidence>
<sequence>MSIFDHSETSETQEIPVVAAFHEMWAQFCATSIPTMQKRFADGIRHYAQAAQRVEHNRQDRRNYSIEEYIVTRRDFSGVESCLACVEYCLGMKIPDEAINHPAMQEVRDCINDVITRINDYHNLVAVVAIEKDIDVQAAIEIVLIMIQSTIDRYFEVKAYLLKFDPKTDELVSRYAIGIDCVCSGFVLWYFETDRSFGSRVCEVQDRIPVKVLPREKDAVDPGFELKYNTVTASVGNAESTSKDAPYTAIPGGVTA</sequence>
<dbReference type="InterPro" id="IPR008949">
    <property type="entry name" value="Isoprenoid_synthase_dom_sf"/>
</dbReference>
<gene>
    <name evidence="1" type="ORF">IMSHALPRED_007709</name>
</gene>
<protein>
    <recommendedName>
        <fullName evidence="3">Sesquiterpene synthase</fullName>
    </recommendedName>
</protein>
<dbReference type="Gene3D" id="1.10.600.10">
    <property type="entry name" value="Farnesyl Diphosphate Synthase"/>
    <property type="match status" value="1"/>
</dbReference>
<name>A0A8H3FT64_9LECA</name>
<comment type="caution">
    <text evidence="1">The sequence shown here is derived from an EMBL/GenBank/DDBJ whole genome shotgun (WGS) entry which is preliminary data.</text>
</comment>
<dbReference type="SUPFAM" id="SSF48576">
    <property type="entry name" value="Terpenoid synthases"/>
    <property type="match status" value="1"/>
</dbReference>